<sequence>MITMIAFMTTPSPFSFKKSNYSNDNSSIHYFNMVGSLISFIVVSVSLFDMNINLLRRRDRERINEEIVKINKWIIP</sequence>
<evidence type="ECO:0000256" key="1">
    <source>
        <dbReference type="SAM" id="Phobius"/>
    </source>
</evidence>
<name>A0AA85G9C5_9TREM</name>
<evidence type="ECO:0000313" key="3">
    <source>
        <dbReference type="WBParaSite" id="SRDH1_81170.1"/>
    </source>
</evidence>
<dbReference type="AlphaFoldDB" id="A0AA85G9C5"/>
<organism evidence="2 3">
    <name type="scientific">Schistosoma rodhaini</name>
    <dbReference type="NCBI Taxonomy" id="6188"/>
    <lineage>
        <taxon>Eukaryota</taxon>
        <taxon>Metazoa</taxon>
        <taxon>Spiralia</taxon>
        <taxon>Lophotrochozoa</taxon>
        <taxon>Platyhelminthes</taxon>
        <taxon>Trematoda</taxon>
        <taxon>Digenea</taxon>
        <taxon>Strigeidida</taxon>
        <taxon>Schistosomatoidea</taxon>
        <taxon>Schistosomatidae</taxon>
        <taxon>Schistosoma</taxon>
    </lineage>
</organism>
<keyword evidence="1" id="KW-0812">Transmembrane</keyword>
<keyword evidence="1" id="KW-0472">Membrane</keyword>
<keyword evidence="1" id="KW-1133">Transmembrane helix</keyword>
<keyword evidence="2" id="KW-1185">Reference proteome</keyword>
<feature type="transmembrane region" description="Helical" evidence="1">
    <location>
        <begin position="28"/>
        <end position="48"/>
    </location>
</feature>
<protein>
    <submittedName>
        <fullName evidence="3">Uncharacterized protein</fullName>
    </submittedName>
</protein>
<accession>A0AA85G9C5</accession>
<evidence type="ECO:0000313" key="2">
    <source>
        <dbReference type="Proteomes" id="UP000050792"/>
    </source>
</evidence>
<dbReference type="WBParaSite" id="SRDH1_81170.1">
    <property type="protein sequence ID" value="SRDH1_81170.1"/>
    <property type="gene ID" value="SRDH1_81170"/>
</dbReference>
<dbReference type="Proteomes" id="UP000050792">
    <property type="component" value="Unassembled WGS sequence"/>
</dbReference>
<reference evidence="2" key="1">
    <citation type="submission" date="2022-06" db="EMBL/GenBank/DDBJ databases">
        <authorList>
            <person name="Berger JAMES D."/>
            <person name="Berger JAMES D."/>
        </authorList>
    </citation>
    <scope>NUCLEOTIDE SEQUENCE [LARGE SCALE GENOMIC DNA]</scope>
</reference>
<proteinExistence type="predicted"/>
<reference evidence="3" key="2">
    <citation type="submission" date="2023-11" db="UniProtKB">
        <authorList>
            <consortium name="WormBaseParasite"/>
        </authorList>
    </citation>
    <scope>IDENTIFICATION</scope>
</reference>